<evidence type="ECO:0000256" key="1">
    <source>
        <dbReference type="ARBA" id="ARBA00004496"/>
    </source>
</evidence>
<keyword evidence="3" id="KW-0963">Cytoplasm</keyword>
<sequence>MDASDLPGGSNFRDVTQLFVDAAADMEPSEVVLMPGFTLQDAMCAFEIGEPRLDSGMTPEGEQRPLFDPWAPMLPEEICWIIDRMFTYEMLWHAGNTLVHTVFTCLYGLAISEIWPDIIPYDSFPDTQRLPELVPLVLRAAVAGMLKCCDLSWRELSKGYVQDTEDWHSEKGDISLLEGTSTANVVADIDTAVAWLIRSRKVADPWCTGLIARLNLRKSLIQLMSINLFNTPSDFLDLLNIARNHLKTVRMYPSHEPTPDSPAHLSFDPYIARKLNSSVPIRIIPVPPIAETWDALDTLLDGWDEQRLLSMTPTVTTWEASTPSGSTPPRTDCESSTQSIFYDGLLVLNKFSPQWVMDRFFFETLGVGYQSVVAYVGQNSTDQFWGDLQRGHFKLMTEYVRALWYNPPRRRRFLAKMLTDLHLYYSRMMGIAAKFPPDPSQAVYHFPKCVLLWRLSVVREVVLSGFQLELYTSEEKSFAYWYASQVLHAHLECLDELLSAVDPNCPAGRELRFQHSWLSALQVMTLSSFALSMSLMSFNWRQMQANFFRRYKWAFGSGYEIASVPVVALPSFDGFMGLCGRLLEDPQFSPSASFQLAETILEGLITSRNVGGYSGLWTDERIAFLRGLSAACRRLQDVPSSMSAVPSFDVGLLKWDPTIHPWFPVLTADGAEWRRNKHRKRRTSIH</sequence>
<dbReference type="Pfam" id="PF04112">
    <property type="entry name" value="Mak10"/>
    <property type="match status" value="1"/>
</dbReference>
<evidence type="ECO:0000313" key="6">
    <source>
        <dbReference type="EMBL" id="CAK5263962.1"/>
    </source>
</evidence>
<dbReference type="EMBL" id="CAVNYO010000434">
    <property type="protein sequence ID" value="CAK5279121.1"/>
    <property type="molecule type" value="Genomic_DNA"/>
</dbReference>
<protein>
    <submittedName>
        <fullName evidence="6">Uncharacterized protein</fullName>
    </submittedName>
</protein>
<dbReference type="Pfam" id="PF25789">
    <property type="entry name" value="TPR_NAA35"/>
    <property type="match status" value="1"/>
</dbReference>
<comment type="caution">
    <text evidence="6">The sequence shown here is derived from an EMBL/GenBank/DDBJ whole genome shotgun (WGS) entry which is preliminary data.</text>
</comment>
<dbReference type="InterPro" id="IPR057982">
    <property type="entry name" value="TPR_NAA35"/>
</dbReference>
<dbReference type="Proteomes" id="UP001295794">
    <property type="component" value="Unassembled WGS sequence"/>
</dbReference>
<comment type="subcellular location">
    <subcellularLocation>
        <location evidence="1">Cytoplasm</location>
    </subcellularLocation>
</comment>
<gene>
    <name evidence="7" type="ORF">MYCIT1_LOCUS28932</name>
    <name evidence="6" type="ORF">MYCIT1_LOCUS3736</name>
</gene>
<evidence type="ECO:0000313" key="8">
    <source>
        <dbReference type="Proteomes" id="UP001295794"/>
    </source>
</evidence>
<feature type="domain" description="NAA35-like N-terminal" evidence="4">
    <location>
        <begin position="29"/>
        <end position="185"/>
    </location>
</feature>
<evidence type="ECO:0000313" key="7">
    <source>
        <dbReference type="EMBL" id="CAK5279121.1"/>
    </source>
</evidence>
<name>A0AAD2GVB7_9AGAR</name>
<dbReference type="AlphaFoldDB" id="A0AAD2GVB7"/>
<comment type="similarity">
    <text evidence="2">Belongs to the MAK10 family.</text>
</comment>
<dbReference type="GO" id="GO:0031417">
    <property type="term" value="C:NatC complex"/>
    <property type="evidence" value="ECO:0007669"/>
    <property type="project" value="InterPro"/>
</dbReference>
<dbReference type="InterPro" id="IPR007244">
    <property type="entry name" value="Naa35_N"/>
</dbReference>
<accession>A0AAD2GVB7</accession>
<evidence type="ECO:0000256" key="3">
    <source>
        <dbReference type="ARBA" id="ARBA00022490"/>
    </source>
</evidence>
<keyword evidence="8" id="KW-1185">Reference proteome</keyword>
<evidence type="ECO:0000259" key="5">
    <source>
        <dbReference type="Pfam" id="PF25789"/>
    </source>
</evidence>
<dbReference type="PANTHER" id="PTHR21373:SF0">
    <property type="entry name" value="N-ALPHA-ACETYLTRANSFERASE 35, NATC AUXILIARY SUBUNIT"/>
    <property type="match status" value="1"/>
</dbReference>
<reference evidence="6" key="1">
    <citation type="submission" date="2023-11" db="EMBL/GenBank/DDBJ databases">
        <authorList>
            <person name="De Vega J J."/>
            <person name="De Vega J J."/>
        </authorList>
    </citation>
    <scope>NUCLEOTIDE SEQUENCE</scope>
</reference>
<evidence type="ECO:0000259" key="4">
    <source>
        <dbReference type="Pfam" id="PF04112"/>
    </source>
</evidence>
<dbReference type="InterPro" id="IPR057983">
    <property type="entry name" value="NAA35-like_N"/>
</dbReference>
<dbReference type="EMBL" id="CAVNYO010000045">
    <property type="protein sequence ID" value="CAK5263962.1"/>
    <property type="molecule type" value="Genomic_DNA"/>
</dbReference>
<dbReference type="PANTHER" id="PTHR21373">
    <property type="entry name" value="GLUCOSE REPRESSIBLE PROTEIN MAK10"/>
    <property type="match status" value="1"/>
</dbReference>
<feature type="domain" description="NAA35-like TPR repeats" evidence="5">
    <location>
        <begin position="393"/>
        <end position="493"/>
    </location>
</feature>
<evidence type="ECO:0000256" key="2">
    <source>
        <dbReference type="ARBA" id="ARBA00006289"/>
    </source>
</evidence>
<organism evidence="6 8">
    <name type="scientific">Mycena citricolor</name>
    <dbReference type="NCBI Taxonomy" id="2018698"/>
    <lineage>
        <taxon>Eukaryota</taxon>
        <taxon>Fungi</taxon>
        <taxon>Dikarya</taxon>
        <taxon>Basidiomycota</taxon>
        <taxon>Agaricomycotina</taxon>
        <taxon>Agaricomycetes</taxon>
        <taxon>Agaricomycetidae</taxon>
        <taxon>Agaricales</taxon>
        <taxon>Marasmiineae</taxon>
        <taxon>Mycenaceae</taxon>
        <taxon>Mycena</taxon>
    </lineage>
</organism>
<proteinExistence type="inferred from homology"/>